<evidence type="ECO:0000313" key="7">
    <source>
        <dbReference type="Proteomes" id="UP000249799"/>
    </source>
</evidence>
<dbReference type="RefSeq" id="WP_111336231.1">
    <property type="nucleotide sequence ID" value="NZ_CP030032.1"/>
</dbReference>
<dbReference type="EMBL" id="CP030032">
    <property type="protein sequence ID" value="AWV90657.1"/>
    <property type="molecule type" value="Genomic_DNA"/>
</dbReference>
<dbReference type="InterPro" id="IPR011990">
    <property type="entry name" value="TPR-like_helical_dom_sf"/>
</dbReference>
<keyword evidence="3" id="KW-0677">Repeat</keyword>
<keyword evidence="7" id="KW-1185">Reference proteome</keyword>
<sequence>MKKRLMITLGICASTALMLAVPATIQVAAAEEAGEEASLTGPAKLLDTAELLYHGGEWSKAIKAYQKAYNETPATSPYKAEAALGWSSLLWQQGSYREAAKRIDQALKLAEELKFDSAIGRMLLTKGQIEASRGQLGKAENTLTICVKSARDQGDQAFASLCSINKRLVRQLRGRPVGPQSDYQADITQLKSAGTPLSVGSSLSRTAGFYEKNGDLDRALALLKEAQTHYDRAQSVPAKLRNRMHIAKLLQDQGNHAEARPYLAGKVAQFQSMNNRPSLIDALVLTAKDARARGQHDESARLYARALSVAKQTGSPTLIARGHMALCEFDNPTQRASAELSKSTISHCQSAAEGFARLKIPTLAARSNAQLAKLYHASGDLNRASTYYSKAIQTMETVGVPGTADAPGIAATRANLCQVNMTLETKGASFVCKKALNELQDKRGVDPAMLIATQYAVGITAERDGNPANGLENLKQAAEMAQKLTPPNFRLAADAHLRRGIIYARARKATEAEQAFQKGLSLTRAATAPTDPLAEVGVQLRTQLAQLQLRKEDWRNAQSTLRALVKDPAASAASQAWGYNALARAALKQGDKPGAKQALEAGYPLAKKSGDTDLIKNFEDNLKNFK</sequence>
<organism evidence="6 7">
    <name type="scientific">Bradymonas sediminis</name>
    <dbReference type="NCBI Taxonomy" id="1548548"/>
    <lineage>
        <taxon>Bacteria</taxon>
        <taxon>Deltaproteobacteria</taxon>
        <taxon>Bradymonadales</taxon>
        <taxon>Bradymonadaceae</taxon>
        <taxon>Bradymonas</taxon>
    </lineage>
</organism>
<dbReference type="InterPro" id="IPR019734">
    <property type="entry name" value="TPR_rpt"/>
</dbReference>
<accession>A0A2Z4FNS5</accession>
<dbReference type="PROSITE" id="PS50005">
    <property type="entry name" value="TPR"/>
    <property type="match status" value="1"/>
</dbReference>
<dbReference type="Pfam" id="PF13432">
    <property type="entry name" value="TPR_16"/>
    <property type="match status" value="2"/>
</dbReference>
<dbReference type="OrthoDB" id="5526188at2"/>
<evidence type="ECO:0000256" key="3">
    <source>
        <dbReference type="ARBA" id="ARBA00022737"/>
    </source>
</evidence>
<reference evidence="6 7" key="1">
    <citation type="submission" date="2018-06" db="EMBL/GenBank/DDBJ databases">
        <title>Lujinxingia sediminis gen. nov. sp. nov., a new facultative anaerobic member of the class Deltaproteobacteria, and proposal of Lujinxingaceae fam. nov.</title>
        <authorList>
            <person name="Guo L.-Y."/>
            <person name="Li C.-M."/>
            <person name="Wang S."/>
            <person name="Du Z.-J."/>
        </authorList>
    </citation>
    <scope>NUCLEOTIDE SEQUENCE [LARGE SCALE GENOMIC DNA]</scope>
    <source>
        <strain evidence="6 7">FA350</strain>
    </source>
</reference>
<dbReference type="Proteomes" id="UP000249799">
    <property type="component" value="Chromosome"/>
</dbReference>
<protein>
    <submittedName>
        <fullName evidence="6">Uncharacterized protein</fullName>
    </submittedName>
</protein>
<dbReference type="InterPro" id="IPR051476">
    <property type="entry name" value="Bac_ResReg_Asp_Phosphatase"/>
</dbReference>
<dbReference type="Pfam" id="PF13181">
    <property type="entry name" value="TPR_8"/>
    <property type="match status" value="1"/>
</dbReference>
<dbReference type="AlphaFoldDB" id="A0A2Z4FNS5"/>
<evidence type="ECO:0000256" key="5">
    <source>
        <dbReference type="ARBA" id="ARBA00038253"/>
    </source>
</evidence>
<proteinExistence type="inferred from homology"/>
<dbReference type="KEGG" id="bsed:DN745_15535"/>
<evidence type="ECO:0000313" key="6">
    <source>
        <dbReference type="EMBL" id="AWV90657.1"/>
    </source>
</evidence>
<keyword evidence="2" id="KW-0963">Cytoplasm</keyword>
<evidence type="ECO:0000256" key="4">
    <source>
        <dbReference type="ARBA" id="ARBA00022803"/>
    </source>
</evidence>
<gene>
    <name evidence="6" type="ORF">DN745_15535</name>
</gene>
<evidence type="ECO:0000256" key="1">
    <source>
        <dbReference type="ARBA" id="ARBA00004496"/>
    </source>
</evidence>
<dbReference type="SMART" id="SM00028">
    <property type="entry name" value="TPR"/>
    <property type="match status" value="9"/>
</dbReference>
<dbReference type="Gene3D" id="1.25.40.10">
    <property type="entry name" value="Tetratricopeptide repeat domain"/>
    <property type="match status" value="3"/>
</dbReference>
<name>A0A2Z4FNS5_9DELT</name>
<evidence type="ECO:0000256" key="2">
    <source>
        <dbReference type="ARBA" id="ARBA00022490"/>
    </source>
</evidence>
<comment type="similarity">
    <text evidence="5">Belongs to the Rap family.</text>
</comment>
<dbReference type="PANTHER" id="PTHR46630">
    <property type="entry name" value="TETRATRICOPEPTIDE REPEAT PROTEIN 29"/>
    <property type="match status" value="1"/>
</dbReference>
<dbReference type="SUPFAM" id="SSF48452">
    <property type="entry name" value="TPR-like"/>
    <property type="match status" value="2"/>
</dbReference>
<dbReference type="GO" id="GO:0005737">
    <property type="term" value="C:cytoplasm"/>
    <property type="evidence" value="ECO:0007669"/>
    <property type="project" value="UniProtKB-SubCell"/>
</dbReference>
<comment type="subcellular location">
    <subcellularLocation>
        <location evidence="1">Cytoplasm</location>
    </subcellularLocation>
</comment>
<dbReference type="PANTHER" id="PTHR46630:SF1">
    <property type="entry name" value="TETRATRICOPEPTIDE REPEAT PROTEIN 29"/>
    <property type="match status" value="1"/>
</dbReference>
<keyword evidence="4" id="KW-0802">TPR repeat</keyword>